<accession>A0ABZ0YYW3</accession>
<feature type="transmembrane region" description="Helical" evidence="5">
    <location>
        <begin position="35"/>
        <end position="51"/>
    </location>
</feature>
<comment type="subcellular location">
    <subcellularLocation>
        <location evidence="1">Membrane</location>
        <topology evidence="1">Multi-pass membrane protein</topology>
    </subcellularLocation>
</comment>
<evidence type="ECO:0000256" key="2">
    <source>
        <dbReference type="ARBA" id="ARBA00022692"/>
    </source>
</evidence>
<protein>
    <submittedName>
        <fullName evidence="7">O-antigen ligase family protein</fullName>
    </submittedName>
</protein>
<feature type="transmembrane region" description="Helical" evidence="5">
    <location>
        <begin position="232"/>
        <end position="252"/>
    </location>
</feature>
<evidence type="ECO:0000313" key="8">
    <source>
        <dbReference type="Proteomes" id="UP001327459"/>
    </source>
</evidence>
<dbReference type="Proteomes" id="UP001327459">
    <property type="component" value="Chromosome"/>
</dbReference>
<evidence type="ECO:0000256" key="5">
    <source>
        <dbReference type="SAM" id="Phobius"/>
    </source>
</evidence>
<feature type="transmembrane region" description="Helical" evidence="5">
    <location>
        <begin position="382"/>
        <end position="402"/>
    </location>
</feature>
<feature type="transmembrane region" description="Helical" evidence="5">
    <location>
        <begin position="63"/>
        <end position="82"/>
    </location>
</feature>
<feature type="transmembrane region" description="Helical" evidence="5">
    <location>
        <begin position="329"/>
        <end position="352"/>
    </location>
</feature>
<keyword evidence="4 5" id="KW-0472">Membrane</keyword>
<keyword evidence="2 5" id="KW-0812">Transmembrane</keyword>
<dbReference type="PANTHER" id="PTHR37422:SF21">
    <property type="entry name" value="EXOQ-LIKE PROTEIN"/>
    <property type="match status" value="1"/>
</dbReference>
<dbReference type="RefSeq" id="WP_322522353.1">
    <property type="nucleotide sequence ID" value="NZ_CP140153.1"/>
</dbReference>
<gene>
    <name evidence="7" type="ORF">SR882_05620</name>
</gene>
<feature type="domain" description="O-antigen ligase-related" evidence="6">
    <location>
        <begin position="193"/>
        <end position="342"/>
    </location>
</feature>
<evidence type="ECO:0000256" key="3">
    <source>
        <dbReference type="ARBA" id="ARBA00022989"/>
    </source>
</evidence>
<sequence length="427" mass="47107">MSSLFHALARWDRLTLAIVVLTILTFLVFPFGRSANAPLAILALVGLWLLATRWREVWTQPVMRWLLILIAALWIPQWLALPGAVNFERAWSDAIYYPLFGIAALPIIWAAMRHDVVPLVLYCLLGIVFVWSLDGLLQFATGSNVFGFPYNGVRLSGMFGENLTMGVVIAHLLPLLLEATRRLMQRCLAWGLVILPILAVIMLSGSRSAMLLMLFGLVLYGALMIWFYRPRWYWIVGAVAVVLVGMAGTLAVSPETRDRVERVGKIFEMDREGFNQATAMRGDVWLSGWEVAKDDPWLGVGVRGYELAAVERGYTDRPYMHLHFFALDVQVSTGLVGLLAYLSAYLAFLVVLWRSGGGMPAGVGVVAAGLALLPINTHFGFYASYTLAIIWPIIGLGGALTVSGRGVTAHADAHDRHSRAGGNPDRR</sequence>
<keyword evidence="8" id="KW-1185">Reference proteome</keyword>
<feature type="transmembrane region" description="Helical" evidence="5">
    <location>
        <begin position="119"/>
        <end position="139"/>
    </location>
</feature>
<feature type="transmembrane region" description="Helical" evidence="5">
    <location>
        <begin position="159"/>
        <end position="180"/>
    </location>
</feature>
<keyword evidence="3 5" id="KW-1133">Transmembrane helix</keyword>
<feature type="transmembrane region" description="Helical" evidence="5">
    <location>
        <begin position="187"/>
        <end position="203"/>
    </location>
</feature>
<evidence type="ECO:0000256" key="1">
    <source>
        <dbReference type="ARBA" id="ARBA00004141"/>
    </source>
</evidence>
<dbReference type="Pfam" id="PF04932">
    <property type="entry name" value="Wzy_C"/>
    <property type="match status" value="1"/>
</dbReference>
<feature type="transmembrane region" description="Helical" evidence="5">
    <location>
        <begin position="359"/>
        <end position="376"/>
    </location>
</feature>
<feature type="transmembrane region" description="Helical" evidence="5">
    <location>
        <begin position="94"/>
        <end position="112"/>
    </location>
</feature>
<dbReference type="InterPro" id="IPR051533">
    <property type="entry name" value="WaaL-like"/>
</dbReference>
<dbReference type="GO" id="GO:0016874">
    <property type="term" value="F:ligase activity"/>
    <property type="evidence" value="ECO:0007669"/>
    <property type="project" value="UniProtKB-KW"/>
</dbReference>
<evidence type="ECO:0000256" key="4">
    <source>
        <dbReference type="ARBA" id="ARBA00023136"/>
    </source>
</evidence>
<dbReference type="PANTHER" id="PTHR37422">
    <property type="entry name" value="TEICHURONIC ACID BIOSYNTHESIS PROTEIN TUAE"/>
    <property type="match status" value="1"/>
</dbReference>
<feature type="transmembrane region" description="Helical" evidence="5">
    <location>
        <begin position="12"/>
        <end position="29"/>
    </location>
</feature>
<organism evidence="7 8">
    <name type="scientific">Guyparkeria halophila</name>
    <dbReference type="NCBI Taxonomy" id="47960"/>
    <lineage>
        <taxon>Bacteria</taxon>
        <taxon>Pseudomonadati</taxon>
        <taxon>Pseudomonadota</taxon>
        <taxon>Gammaproteobacteria</taxon>
        <taxon>Chromatiales</taxon>
        <taxon>Thioalkalibacteraceae</taxon>
        <taxon>Guyparkeria</taxon>
    </lineage>
</organism>
<reference evidence="7 8" key="1">
    <citation type="submission" date="2023-11" db="EMBL/GenBank/DDBJ databases">
        <title>MicrobeMod: A computational toolkit for identifying prokaryotic methylation and restriction-modification with nanopore sequencing.</title>
        <authorList>
            <person name="Crits-Christoph A."/>
            <person name="Kang S.C."/>
            <person name="Lee H."/>
            <person name="Ostrov N."/>
        </authorList>
    </citation>
    <scope>NUCLEOTIDE SEQUENCE [LARGE SCALE GENOMIC DNA]</scope>
    <source>
        <strain evidence="7 8">ATCC 49870</strain>
    </source>
</reference>
<proteinExistence type="predicted"/>
<dbReference type="InterPro" id="IPR007016">
    <property type="entry name" value="O-antigen_ligase-rel_domated"/>
</dbReference>
<feature type="transmembrane region" description="Helical" evidence="5">
    <location>
        <begin position="209"/>
        <end position="227"/>
    </location>
</feature>
<keyword evidence="7" id="KW-0436">Ligase</keyword>
<evidence type="ECO:0000313" key="7">
    <source>
        <dbReference type="EMBL" id="WQH17384.1"/>
    </source>
</evidence>
<name>A0ABZ0YYW3_9GAMM</name>
<dbReference type="EMBL" id="CP140153">
    <property type="protein sequence ID" value="WQH17384.1"/>
    <property type="molecule type" value="Genomic_DNA"/>
</dbReference>
<evidence type="ECO:0000259" key="6">
    <source>
        <dbReference type="Pfam" id="PF04932"/>
    </source>
</evidence>